<comment type="caution">
    <text evidence="2">The sequence shown here is derived from an EMBL/GenBank/DDBJ whole genome shotgun (WGS) entry which is preliminary data.</text>
</comment>
<gene>
    <name evidence="2" type="ORF">KFK09_021765</name>
</gene>
<dbReference type="Proteomes" id="UP000829196">
    <property type="component" value="Unassembled WGS sequence"/>
</dbReference>
<organism evidence="2 3">
    <name type="scientific">Dendrobium nobile</name>
    <name type="common">Orchid</name>
    <dbReference type="NCBI Taxonomy" id="94219"/>
    <lineage>
        <taxon>Eukaryota</taxon>
        <taxon>Viridiplantae</taxon>
        <taxon>Streptophyta</taxon>
        <taxon>Embryophyta</taxon>
        <taxon>Tracheophyta</taxon>
        <taxon>Spermatophyta</taxon>
        <taxon>Magnoliopsida</taxon>
        <taxon>Liliopsida</taxon>
        <taxon>Asparagales</taxon>
        <taxon>Orchidaceae</taxon>
        <taxon>Epidendroideae</taxon>
        <taxon>Malaxideae</taxon>
        <taxon>Dendrobiinae</taxon>
        <taxon>Dendrobium</taxon>
    </lineage>
</organism>
<keyword evidence="3" id="KW-1185">Reference proteome</keyword>
<evidence type="ECO:0000313" key="3">
    <source>
        <dbReference type="Proteomes" id="UP000829196"/>
    </source>
</evidence>
<proteinExistence type="predicted"/>
<accession>A0A8T3AHB5</accession>
<dbReference type="EMBL" id="JAGYWB010000016">
    <property type="protein sequence ID" value="KAI0495464.1"/>
    <property type="molecule type" value="Genomic_DNA"/>
</dbReference>
<dbReference type="AlphaFoldDB" id="A0A8T3AHB5"/>
<evidence type="ECO:0000256" key="1">
    <source>
        <dbReference type="SAM" id="MobiDB-lite"/>
    </source>
</evidence>
<evidence type="ECO:0000313" key="2">
    <source>
        <dbReference type="EMBL" id="KAI0495464.1"/>
    </source>
</evidence>
<sequence length="82" mass="8632">MISTANVLDTNPVASLSGVLSAQTVGFRNRRGLEKQEANLRGRRSAVISQGVAGSLSKRALPRPLPMSGPSKSALRSTPGRF</sequence>
<name>A0A8T3AHB5_DENNO</name>
<feature type="region of interest" description="Disordered" evidence="1">
    <location>
        <begin position="51"/>
        <end position="82"/>
    </location>
</feature>
<protein>
    <submittedName>
        <fullName evidence="2">Uncharacterized protein</fullName>
    </submittedName>
</protein>
<reference evidence="2" key="1">
    <citation type="journal article" date="2022" name="Front. Genet.">
        <title>Chromosome-Scale Assembly of the Dendrobium nobile Genome Provides Insights Into the Molecular Mechanism of the Biosynthesis of the Medicinal Active Ingredient of Dendrobium.</title>
        <authorList>
            <person name="Xu Q."/>
            <person name="Niu S.-C."/>
            <person name="Li K.-L."/>
            <person name="Zheng P.-J."/>
            <person name="Zhang X.-J."/>
            <person name="Jia Y."/>
            <person name="Liu Y."/>
            <person name="Niu Y.-X."/>
            <person name="Yu L.-H."/>
            <person name="Chen D.-F."/>
            <person name="Zhang G.-Q."/>
        </authorList>
    </citation>
    <scope>NUCLEOTIDE SEQUENCE</scope>
    <source>
        <tissue evidence="2">Leaf</tissue>
    </source>
</reference>